<name>A0A0B7ARF0_9EUPU</name>
<reference evidence="2" key="1">
    <citation type="submission" date="2014-12" db="EMBL/GenBank/DDBJ databases">
        <title>Insight into the proteome of Arion vulgaris.</title>
        <authorList>
            <person name="Aradska J."/>
            <person name="Bulat T."/>
            <person name="Smidak R."/>
            <person name="Sarate P."/>
            <person name="Gangsoo J."/>
            <person name="Sialana F."/>
            <person name="Bilban M."/>
            <person name="Lubec G."/>
        </authorList>
    </citation>
    <scope>NUCLEOTIDE SEQUENCE</scope>
    <source>
        <tissue evidence="2">Skin</tissue>
    </source>
</reference>
<dbReference type="AlphaFoldDB" id="A0A0B7ARF0"/>
<feature type="region of interest" description="Disordered" evidence="1">
    <location>
        <begin position="45"/>
        <end position="68"/>
    </location>
</feature>
<sequence>MSRTKRCTLDHLRSSPNFCLNWQNMYWGTQQWLGDRREKVKSSYDDRWDYPEPKKNHASPAQLESLDK</sequence>
<feature type="compositionally biased region" description="Basic and acidic residues" evidence="1">
    <location>
        <begin position="45"/>
        <end position="55"/>
    </location>
</feature>
<protein>
    <submittedName>
        <fullName evidence="2">Uncharacterized protein</fullName>
    </submittedName>
</protein>
<evidence type="ECO:0000313" key="2">
    <source>
        <dbReference type="EMBL" id="CEK82571.1"/>
    </source>
</evidence>
<proteinExistence type="predicted"/>
<accession>A0A0B7ARF0</accession>
<gene>
    <name evidence="2" type="primary">ORF132317</name>
</gene>
<organism evidence="2">
    <name type="scientific">Arion vulgaris</name>
    <dbReference type="NCBI Taxonomy" id="1028688"/>
    <lineage>
        <taxon>Eukaryota</taxon>
        <taxon>Metazoa</taxon>
        <taxon>Spiralia</taxon>
        <taxon>Lophotrochozoa</taxon>
        <taxon>Mollusca</taxon>
        <taxon>Gastropoda</taxon>
        <taxon>Heterobranchia</taxon>
        <taxon>Euthyneura</taxon>
        <taxon>Panpulmonata</taxon>
        <taxon>Eupulmonata</taxon>
        <taxon>Stylommatophora</taxon>
        <taxon>Helicina</taxon>
        <taxon>Arionoidea</taxon>
        <taxon>Arionidae</taxon>
        <taxon>Arion</taxon>
    </lineage>
</organism>
<dbReference type="EMBL" id="HACG01035706">
    <property type="protein sequence ID" value="CEK82571.1"/>
    <property type="molecule type" value="Transcribed_RNA"/>
</dbReference>
<evidence type="ECO:0000256" key="1">
    <source>
        <dbReference type="SAM" id="MobiDB-lite"/>
    </source>
</evidence>